<dbReference type="GO" id="GO:0046872">
    <property type="term" value="F:metal ion binding"/>
    <property type="evidence" value="ECO:0007669"/>
    <property type="project" value="UniProtKB-KW"/>
</dbReference>
<dbReference type="GO" id="GO:0051603">
    <property type="term" value="P:proteolysis involved in protein catabolic process"/>
    <property type="evidence" value="ECO:0007669"/>
    <property type="project" value="TreeGrafter"/>
</dbReference>
<dbReference type="InterPro" id="IPR047177">
    <property type="entry name" value="Pept_M20A"/>
</dbReference>
<gene>
    <name evidence="6" type="ORF">PHLGIDRAFT_31748</name>
</gene>
<keyword evidence="7" id="KW-1185">Reference proteome</keyword>
<name>A0A0C3PDW9_PHLG1</name>
<dbReference type="CDD" id="cd05674">
    <property type="entry name" value="M20_yscS"/>
    <property type="match status" value="1"/>
</dbReference>
<reference evidence="6 7" key="1">
    <citation type="journal article" date="2014" name="PLoS Genet.">
        <title>Analysis of the Phlebiopsis gigantea genome, transcriptome and secretome provides insight into its pioneer colonization strategies of wood.</title>
        <authorList>
            <person name="Hori C."/>
            <person name="Ishida T."/>
            <person name="Igarashi K."/>
            <person name="Samejima M."/>
            <person name="Suzuki H."/>
            <person name="Master E."/>
            <person name="Ferreira P."/>
            <person name="Ruiz-Duenas F.J."/>
            <person name="Held B."/>
            <person name="Canessa P."/>
            <person name="Larrondo L.F."/>
            <person name="Schmoll M."/>
            <person name="Druzhinina I.S."/>
            <person name="Kubicek C.P."/>
            <person name="Gaskell J.A."/>
            <person name="Kersten P."/>
            <person name="St John F."/>
            <person name="Glasner J."/>
            <person name="Sabat G."/>
            <person name="Splinter BonDurant S."/>
            <person name="Syed K."/>
            <person name="Yadav J."/>
            <person name="Mgbeahuruike A.C."/>
            <person name="Kovalchuk A."/>
            <person name="Asiegbu F.O."/>
            <person name="Lackner G."/>
            <person name="Hoffmeister D."/>
            <person name="Rencoret J."/>
            <person name="Gutierrez A."/>
            <person name="Sun H."/>
            <person name="Lindquist E."/>
            <person name="Barry K."/>
            <person name="Riley R."/>
            <person name="Grigoriev I.V."/>
            <person name="Henrissat B."/>
            <person name="Kues U."/>
            <person name="Berka R.M."/>
            <person name="Martinez A.T."/>
            <person name="Covert S.F."/>
            <person name="Blanchette R.A."/>
            <person name="Cullen D."/>
        </authorList>
    </citation>
    <scope>NUCLEOTIDE SEQUENCE [LARGE SCALE GENOMIC DNA]</scope>
    <source>
        <strain evidence="6 7">11061_1 CR5-6</strain>
    </source>
</reference>
<sequence>MSLEGACPQQLAISPEEHSGLLAGIEKIFKSEDFRLGAYESLGGAVRIPTEMFDDLPPPGQDPHWEIFADMHAYMESRFPLIHSSLKRTLVNKYALVYHWQGSDKSLQPALLTAHQDVVPVEPQTVSTWINPPFSGLYDGEWIWGRGSCDDKSGLISSMIATETLLAHGFTPKRTIVYAFGIDEERGGVSGATALKKYLLKTYGKDAFSILVDEGGRQDLTEHAVVAAPAVAEKGSFNLRMEVSSPGGHSSVPPPHTSIGLLASLIAALEANPHEVHLYRNDTYYEELQCQAAHNPDFSDELRELVAKSASNDKALTKLTEELNRINPAFKAIAGTTQAVDVIRGGVKTNALPENAYVIVNHRIAGYSSVGALKSHLVSTVKPVADKFNLSVDAFGMQLGDVASSYGQVSLRDAFGTGLEPAPVTPGAGHGPYDLLSGTIRNVLATSPRTAYENKTFIVISLNATRCLDTKHYWDLTRHIFRYSHLNTKDGYNGAHTVNEGEWWRSWTGHIGR</sequence>
<dbReference type="Gene3D" id="3.40.630.10">
    <property type="entry name" value="Zn peptidases"/>
    <property type="match status" value="1"/>
</dbReference>
<dbReference type="PANTHER" id="PTHR45962:SF1">
    <property type="entry name" value="N-FATTY-ACYL-AMINO ACID SYNTHASE_HYDROLASE PM20D1"/>
    <property type="match status" value="1"/>
</dbReference>
<dbReference type="SUPFAM" id="SSF53187">
    <property type="entry name" value="Zn-dependent exopeptidases"/>
    <property type="match status" value="1"/>
</dbReference>
<dbReference type="Gene3D" id="3.30.70.360">
    <property type="match status" value="1"/>
</dbReference>
<evidence type="ECO:0000256" key="5">
    <source>
        <dbReference type="ARBA" id="ARBA00022833"/>
    </source>
</evidence>
<dbReference type="EMBL" id="KN840609">
    <property type="protein sequence ID" value="KIP03578.1"/>
    <property type="molecule type" value="Genomic_DNA"/>
</dbReference>
<protein>
    <submittedName>
        <fullName evidence="6">Uncharacterized protein</fullName>
    </submittedName>
</protein>
<evidence type="ECO:0000256" key="2">
    <source>
        <dbReference type="ARBA" id="ARBA00022670"/>
    </source>
</evidence>
<dbReference type="InterPro" id="IPR036264">
    <property type="entry name" value="Bact_exopeptidase_dim_dom"/>
</dbReference>
<dbReference type="Proteomes" id="UP000053257">
    <property type="component" value="Unassembled WGS sequence"/>
</dbReference>
<dbReference type="GO" id="GO:0000328">
    <property type="term" value="C:fungal-type vacuole lumen"/>
    <property type="evidence" value="ECO:0007669"/>
    <property type="project" value="TreeGrafter"/>
</dbReference>
<proteinExistence type="inferred from homology"/>
<evidence type="ECO:0000313" key="6">
    <source>
        <dbReference type="EMBL" id="KIP03578.1"/>
    </source>
</evidence>
<evidence type="ECO:0000256" key="3">
    <source>
        <dbReference type="ARBA" id="ARBA00022723"/>
    </source>
</evidence>
<comment type="similarity">
    <text evidence="1">Belongs to the peptidase M20A family.</text>
</comment>
<keyword evidence="4" id="KW-0378">Hydrolase</keyword>
<dbReference type="SUPFAM" id="SSF55031">
    <property type="entry name" value="Bacterial exopeptidase dimerisation domain"/>
    <property type="match status" value="1"/>
</dbReference>
<evidence type="ECO:0000256" key="1">
    <source>
        <dbReference type="ARBA" id="ARBA00006247"/>
    </source>
</evidence>
<dbReference type="AlphaFoldDB" id="A0A0C3PDW9"/>
<keyword evidence="5" id="KW-0862">Zinc</keyword>
<dbReference type="OrthoDB" id="3064516at2759"/>
<keyword evidence="3" id="KW-0479">Metal-binding</keyword>
<dbReference type="HOGENOM" id="CLU_021802_11_0_1"/>
<dbReference type="Pfam" id="PF01546">
    <property type="entry name" value="Peptidase_M20"/>
    <property type="match status" value="1"/>
</dbReference>
<organism evidence="6 7">
    <name type="scientific">Phlebiopsis gigantea (strain 11061_1 CR5-6)</name>
    <name type="common">White-rot fungus</name>
    <name type="synonym">Peniophora gigantea</name>
    <dbReference type="NCBI Taxonomy" id="745531"/>
    <lineage>
        <taxon>Eukaryota</taxon>
        <taxon>Fungi</taxon>
        <taxon>Dikarya</taxon>
        <taxon>Basidiomycota</taxon>
        <taxon>Agaricomycotina</taxon>
        <taxon>Agaricomycetes</taxon>
        <taxon>Polyporales</taxon>
        <taxon>Phanerochaetaceae</taxon>
        <taxon>Phlebiopsis</taxon>
    </lineage>
</organism>
<accession>A0A0C3PDW9</accession>
<dbReference type="InterPro" id="IPR002933">
    <property type="entry name" value="Peptidase_M20"/>
</dbReference>
<dbReference type="STRING" id="745531.A0A0C3PDW9"/>
<evidence type="ECO:0000313" key="7">
    <source>
        <dbReference type="Proteomes" id="UP000053257"/>
    </source>
</evidence>
<dbReference type="PANTHER" id="PTHR45962">
    <property type="entry name" value="N-FATTY-ACYL-AMINO ACID SYNTHASE/HYDROLASE PM20D1"/>
    <property type="match status" value="1"/>
</dbReference>
<evidence type="ECO:0000256" key="4">
    <source>
        <dbReference type="ARBA" id="ARBA00022801"/>
    </source>
</evidence>
<keyword evidence="2" id="KW-0645">Protease</keyword>
<dbReference type="GO" id="GO:0004180">
    <property type="term" value="F:carboxypeptidase activity"/>
    <property type="evidence" value="ECO:0007669"/>
    <property type="project" value="TreeGrafter"/>
</dbReference>